<dbReference type="PRINTS" id="PR00081">
    <property type="entry name" value="GDHRDH"/>
</dbReference>
<comment type="caution">
    <text evidence="2">The sequence shown here is derived from an EMBL/GenBank/DDBJ whole genome shotgun (WGS) entry which is preliminary data.</text>
</comment>
<accession>A0ABR4KH52</accession>
<dbReference type="InterPro" id="IPR036291">
    <property type="entry name" value="NAD(P)-bd_dom_sf"/>
</dbReference>
<evidence type="ECO:0000256" key="1">
    <source>
        <dbReference type="ARBA" id="ARBA00006484"/>
    </source>
</evidence>
<gene>
    <name evidence="2" type="ORF">BJY01DRAFT_232859</name>
</gene>
<proteinExistence type="inferred from homology"/>
<dbReference type="InterPro" id="IPR002347">
    <property type="entry name" value="SDR_fam"/>
</dbReference>
<dbReference type="PANTHER" id="PTHR43544:SF26">
    <property type="entry name" value="SHORT CHAIN DEHYDROGENASE_REDUCTASE FAMILY OXIDOREDUCTASE (JCVI)"/>
    <property type="match status" value="1"/>
</dbReference>
<name>A0ABR4KH52_9EURO</name>
<dbReference type="Gene3D" id="3.40.50.720">
    <property type="entry name" value="NAD(P)-binding Rossmann-like Domain"/>
    <property type="match status" value="1"/>
</dbReference>
<protein>
    <submittedName>
        <fullName evidence="2">NAD(P)-binding protein</fullName>
    </submittedName>
</protein>
<keyword evidence="3" id="KW-1185">Reference proteome</keyword>
<reference evidence="2 3" key="1">
    <citation type="submission" date="2024-07" db="EMBL/GenBank/DDBJ databases">
        <title>Section-level genome sequencing and comparative genomics of Aspergillus sections Usti and Cavernicolus.</title>
        <authorList>
            <consortium name="Lawrence Berkeley National Laboratory"/>
            <person name="Nybo J.L."/>
            <person name="Vesth T.C."/>
            <person name="Theobald S."/>
            <person name="Frisvad J.C."/>
            <person name="Larsen T.O."/>
            <person name="Kjaerboelling I."/>
            <person name="Rothschild-Mancinelli K."/>
            <person name="Lyhne E.K."/>
            <person name="Kogle M.E."/>
            <person name="Barry K."/>
            <person name="Clum A."/>
            <person name="Na H."/>
            <person name="Ledsgaard L."/>
            <person name="Lin J."/>
            <person name="Lipzen A."/>
            <person name="Kuo A."/>
            <person name="Riley R."/>
            <person name="Mondo S."/>
            <person name="Labutti K."/>
            <person name="Haridas S."/>
            <person name="Pangalinan J."/>
            <person name="Salamov A.A."/>
            <person name="Simmons B.A."/>
            <person name="Magnuson J.K."/>
            <person name="Chen J."/>
            <person name="Drula E."/>
            <person name="Henrissat B."/>
            <person name="Wiebenga A."/>
            <person name="Lubbers R.J."/>
            <person name="Gomes A.C."/>
            <person name="Makela M.R."/>
            <person name="Stajich J."/>
            <person name="Grigoriev I.V."/>
            <person name="Mortensen U.H."/>
            <person name="De Vries R.P."/>
            <person name="Baker S.E."/>
            <person name="Andersen M.R."/>
        </authorList>
    </citation>
    <scope>NUCLEOTIDE SEQUENCE [LARGE SCALE GENOMIC DNA]</scope>
    <source>
        <strain evidence="2 3">CBS 123904</strain>
    </source>
</reference>
<sequence length="247" mass="26612">MSPKIVLITGANRGIGRGLLELYLAKPNHLVIAANRNAEDPTSKEILSLPTAEGSSAKLVQLDMTSLTEATDAAKTLTDQGIDHIDILIANAGVATVFQTLGEVQIEDVRAHFETNVCGFVRVYQAFLGLLKAAKEPRLVTIGSSAAFLTCRNMIAYPNAAYAPTKLVQHWYTKTVALQEPWLTAFPVDPGFVQTNIGNRAAGLIGLEKASITVEESAAGVLNVIDASTQETHSGKLWKWTGEEEPW</sequence>
<dbReference type="PANTHER" id="PTHR43544">
    <property type="entry name" value="SHORT-CHAIN DEHYDROGENASE/REDUCTASE"/>
    <property type="match status" value="1"/>
</dbReference>
<dbReference type="EMBL" id="JBFXLU010000029">
    <property type="protein sequence ID" value="KAL2851595.1"/>
    <property type="molecule type" value="Genomic_DNA"/>
</dbReference>
<dbReference type="InterPro" id="IPR051468">
    <property type="entry name" value="Fungal_SecMetab_SDRs"/>
</dbReference>
<organism evidence="2 3">
    <name type="scientific">Aspergillus pseudoustus</name>
    <dbReference type="NCBI Taxonomy" id="1810923"/>
    <lineage>
        <taxon>Eukaryota</taxon>
        <taxon>Fungi</taxon>
        <taxon>Dikarya</taxon>
        <taxon>Ascomycota</taxon>
        <taxon>Pezizomycotina</taxon>
        <taxon>Eurotiomycetes</taxon>
        <taxon>Eurotiomycetidae</taxon>
        <taxon>Eurotiales</taxon>
        <taxon>Aspergillaceae</taxon>
        <taxon>Aspergillus</taxon>
        <taxon>Aspergillus subgen. Nidulantes</taxon>
    </lineage>
</organism>
<evidence type="ECO:0000313" key="2">
    <source>
        <dbReference type="EMBL" id="KAL2851595.1"/>
    </source>
</evidence>
<comment type="similarity">
    <text evidence="1">Belongs to the short-chain dehydrogenases/reductases (SDR) family.</text>
</comment>
<dbReference type="Proteomes" id="UP001610446">
    <property type="component" value="Unassembled WGS sequence"/>
</dbReference>
<dbReference type="SUPFAM" id="SSF51735">
    <property type="entry name" value="NAD(P)-binding Rossmann-fold domains"/>
    <property type="match status" value="1"/>
</dbReference>
<dbReference type="Pfam" id="PF00106">
    <property type="entry name" value="adh_short"/>
    <property type="match status" value="1"/>
</dbReference>
<evidence type="ECO:0000313" key="3">
    <source>
        <dbReference type="Proteomes" id="UP001610446"/>
    </source>
</evidence>